<evidence type="ECO:0000256" key="2">
    <source>
        <dbReference type="SAM" id="MobiDB-lite"/>
    </source>
</evidence>
<gene>
    <name evidence="4" type="primary">g6031</name>
    <name evidence="4" type="ORF">VP750_LOCUS5164</name>
</gene>
<dbReference type="InterPro" id="IPR003175">
    <property type="entry name" value="CDI_dom"/>
</dbReference>
<feature type="region of interest" description="Disordered" evidence="2">
    <location>
        <begin position="148"/>
        <end position="168"/>
    </location>
</feature>
<feature type="region of interest" description="Disordered" evidence="2">
    <location>
        <begin position="1"/>
        <end position="87"/>
    </location>
</feature>
<comment type="caution">
    <text evidence="4">The sequence shown here is derived from an EMBL/GenBank/DDBJ whole genome shotgun (WGS) entry which is preliminary data.</text>
</comment>
<sequence length="168" mass="18591">MGQRPAGTGRLATIHHEAFITPAKRSPSPEQQDLSGEASRRQLFQSKAAAGSTKANGEEEEVQSKKRQCSGGDSTSCVDVDCPSKGSQQRCRRLFGLPPSTERTERYFQELEEQAREAFHKRWNVDAPTMQPDGAAEWLWCLEQRPPLAPSPAGTKHPRNILELPGPL</sequence>
<proteinExistence type="predicted"/>
<reference evidence="4 5" key="1">
    <citation type="submission" date="2024-06" db="EMBL/GenBank/DDBJ databases">
        <authorList>
            <person name="Kraege A."/>
            <person name="Thomma B."/>
        </authorList>
    </citation>
    <scope>NUCLEOTIDE SEQUENCE [LARGE SCALE GENOMIC DNA]</scope>
</reference>
<keyword evidence="5" id="KW-1185">Reference proteome</keyword>
<feature type="domain" description="Cyclin-dependent kinase inhibitor" evidence="3">
    <location>
        <begin position="94"/>
        <end position="132"/>
    </location>
</feature>
<keyword evidence="1" id="KW-0649">Protein kinase inhibitor</keyword>
<organism evidence="4 5">
    <name type="scientific">Coccomyxa viridis</name>
    <dbReference type="NCBI Taxonomy" id="1274662"/>
    <lineage>
        <taxon>Eukaryota</taxon>
        <taxon>Viridiplantae</taxon>
        <taxon>Chlorophyta</taxon>
        <taxon>core chlorophytes</taxon>
        <taxon>Trebouxiophyceae</taxon>
        <taxon>Trebouxiophyceae incertae sedis</taxon>
        <taxon>Coccomyxaceae</taxon>
        <taxon>Coccomyxa</taxon>
    </lineage>
</organism>
<dbReference type="InterPro" id="IPR044898">
    <property type="entry name" value="CDI_dom_sf"/>
</dbReference>
<protein>
    <submittedName>
        <fullName evidence="4">G6031 protein</fullName>
    </submittedName>
</protein>
<dbReference type="Gene3D" id="4.10.365.10">
    <property type="entry name" value="p27"/>
    <property type="match status" value="1"/>
</dbReference>
<name>A0ABP1FUE1_9CHLO</name>
<accession>A0ABP1FUE1</accession>
<evidence type="ECO:0000313" key="4">
    <source>
        <dbReference type="EMBL" id="CAL5223505.1"/>
    </source>
</evidence>
<evidence type="ECO:0000259" key="3">
    <source>
        <dbReference type="Pfam" id="PF02234"/>
    </source>
</evidence>
<dbReference type="EMBL" id="CAXHTA020000008">
    <property type="protein sequence ID" value="CAL5223505.1"/>
    <property type="molecule type" value="Genomic_DNA"/>
</dbReference>
<dbReference type="Pfam" id="PF02234">
    <property type="entry name" value="CDI"/>
    <property type="match status" value="1"/>
</dbReference>
<evidence type="ECO:0000256" key="1">
    <source>
        <dbReference type="ARBA" id="ARBA00023013"/>
    </source>
</evidence>
<dbReference type="Proteomes" id="UP001497392">
    <property type="component" value="Unassembled WGS sequence"/>
</dbReference>
<evidence type="ECO:0000313" key="5">
    <source>
        <dbReference type="Proteomes" id="UP001497392"/>
    </source>
</evidence>